<accession>A0A4V1ISB1</accession>
<keyword evidence="1" id="KW-0732">Signal</keyword>
<feature type="chain" id="PRO_5020278010" description="Ubiquitin 3 binding protein But2 C-terminal domain-containing protein" evidence="1">
    <location>
        <begin position="23"/>
        <end position="200"/>
    </location>
</feature>
<dbReference type="AlphaFoldDB" id="A0A4V1ISB1"/>
<feature type="non-terminal residue" evidence="2">
    <location>
        <position position="200"/>
    </location>
</feature>
<organism evidence="2 3">
    <name type="scientific">Blyttiomyces helicus</name>
    <dbReference type="NCBI Taxonomy" id="388810"/>
    <lineage>
        <taxon>Eukaryota</taxon>
        <taxon>Fungi</taxon>
        <taxon>Fungi incertae sedis</taxon>
        <taxon>Chytridiomycota</taxon>
        <taxon>Chytridiomycota incertae sedis</taxon>
        <taxon>Chytridiomycetes</taxon>
        <taxon>Chytridiomycetes incertae sedis</taxon>
        <taxon>Blyttiomyces</taxon>
    </lineage>
</organism>
<evidence type="ECO:0000256" key="1">
    <source>
        <dbReference type="SAM" id="SignalP"/>
    </source>
</evidence>
<evidence type="ECO:0008006" key="4">
    <source>
        <dbReference type="Google" id="ProtNLM"/>
    </source>
</evidence>
<evidence type="ECO:0000313" key="2">
    <source>
        <dbReference type="EMBL" id="RKO92937.1"/>
    </source>
</evidence>
<reference evidence="3" key="1">
    <citation type="journal article" date="2018" name="Nat. Microbiol.">
        <title>Leveraging single-cell genomics to expand the fungal tree of life.</title>
        <authorList>
            <person name="Ahrendt S.R."/>
            <person name="Quandt C.A."/>
            <person name="Ciobanu D."/>
            <person name="Clum A."/>
            <person name="Salamov A."/>
            <person name="Andreopoulos B."/>
            <person name="Cheng J.F."/>
            <person name="Woyke T."/>
            <person name="Pelin A."/>
            <person name="Henrissat B."/>
            <person name="Reynolds N.K."/>
            <person name="Benny G.L."/>
            <person name="Smith M.E."/>
            <person name="James T.Y."/>
            <person name="Grigoriev I.V."/>
        </authorList>
    </citation>
    <scope>NUCLEOTIDE SEQUENCE [LARGE SCALE GENOMIC DNA]</scope>
</reference>
<dbReference type="Proteomes" id="UP000269721">
    <property type="component" value="Unassembled WGS sequence"/>
</dbReference>
<keyword evidence="3" id="KW-1185">Reference proteome</keyword>
<sequence length="200" mass="20991">MKSSLTTTTLFATLYAVLGVNACRTVTLSSQPNYIVNGGTYYFDLSLAADLVIDYGTTECSITVSPVLHLPSGSSLPCSTATAADNTVFNTTCPIQHSQMVAGVYTIDFNFADGTGTYRTFTVVNTEGHVANRSPSSLTQSECSSPATTTTTITPTYIGTFTPTTTLTDVITSTDIETTTLPPVTITSPAATFGTLVIHP</sequence>
<feature type="signal peptide" evidence="1">
    <location>
        <begin position="1"/>
        <end position="22"/>
    </location>
</feature>
<evidence type="ECO:0000313" key="3">
    <source>
        <dbReference type="Proteomes" id="UP000269721"/>
    </source>
</evidence>
<protein>
    <recommendedName>
        <fullName evidence="4">Ubiquitin 3 binding protein But2 C-terminal domain-containing protein</fullName>
    </recommendedName>
</protein>
<gene>
    <name evidence="2" type="ORF">BDK51DRAFT_25677</name>
</gene>
<dbReference type="EMBL" id="KZ994438">
    <property type="protein sequence ID" value="RKO92937.1"/>
    <property type="molecule type" value="Genomic_DNA"/>
</dbReference>
<proteinExistence type="predicted"/>
<name>A0A4V1ISB1_9FUNG</name>